<organism evidence="1 2">
    <name type="scientific">Brevibacterium aurantiacum</name>
    <dbReference type="NCBI Taxonomy" id="273384"/>
    <lineage>
        <taxon>Bacteria</taxon>
        <taxon>Bacillati</taxon>
        <taxon>Actinomycetota</taxon>
        <taxon>Actinomycetes</taxon>
        <taxon>Micrococcales</taxon>
        <taxon>Brevibacteriaceae</taxon>
        <taxon>Brevibacterium</taxon>
    </lineage>
</organism>
<dbReference type="Proteomes" id="UP000217564">
    <property type="component" value="Unassembled WGS sequence"/>
</dbReference>
<reference evidence="1 2" key="1">
    <citation type="journal article" date="2017" name="Elife">
        <title>Extensive horizontal gene transfer in cheese-associated bacteria.</title>
        <authorList>
            <person name="Bonham K.S."/>
            <person name="Wolfe B.E."/>
            <person name="Dutton R.J."/>
        </authorList>
    </citation>
    <scope>NUCLEOTIDE SEQUENCE [LARGE SCALE GENOMIC DNA]</scope>
    <source>
        <strain evidence="1 2">947_7</strain>
    </source>
</reference>
<dbReference type="RefSeq" id="WP_096162405.1">
    <property type="nucleotide sequence ID" value="NZ_NRGP01000018.1"/>
</dbReference>
<evidence type="ECO:0000313" key="2">
    <source>
        <dbReference type="Proteomes" id="UP000217564"/>
    </source>
</evidence>
<accession>A0A2A3Z2W0</accession>
<name>A0A2A3Z2W0_BREAU</name>
<dbReference type="InterPro" id="IPR046237">
    <property type="entry name" value="DUF6270"/>
</dbReference>
<sequence length="293" mass="32756">MKIAIFGSCVSRDTAEFIPDADVVTYVARHSVTSLEAPHGTEGTDLSELHSAFQKRMVTSDLRGDGIARIVKHAKDLDLVLIDLVDERRGYWLYADGTTMTNSLEVESCGAARDARRADARLVEFGTDEHFERWKSGFEKLVDGLSAADLCSRTILLDIEWAGAVDGAQHPQQDRIAKLGRTWRRMQRGTREAGRGLSNGRGVGEAWLTLWSVKPTEAEEYADRAAVANADYKRYRELARSLVASSVARSSSEVRIDRDHKWGPQPFHYRNADYLSIVDGILEHMKDYGGDRP</sequence>
<gene>
    <name evidence="1" type="ORF">CIK64_12665</name>
</gene>
<dbReference type="AlphaFoldDB" id="A0A2A3Z2W0"/>
<proteinExistence type="predicted"/>
<dbReference type="Pfam" id="PF19786">
    <property type="entry name" value="DUF6270"/>
    <property type="match status" value="2"/>
</dbReference>
<dbReference type="EMBL" id="NRGP01000018">
    <property type="protein sequence ID" value="PCC45884.1"/>
    <property type="molecule type" value="Genomic_DNA"/>
</dbReference>
<comment type="caution">
    <text evidence="1">The sequence shown here is derived from an EMBL/GenBank/DDBJ whole genome shotgun (WGS) entry which is preliminary data.</text>
</comment>
<evidence type="ECO:0000313" key="1">
    <source>
        <dbReference type="EMBL" id="PCC45884.1"/>
    </source>
</evidence>
<protein>
    <submittedName>
        <fullName evidence="1">Uncharacterized protein</fullName>
    </submittedName>
</protein>